<dbReference type="Pfam" id="PF00583">
    <property type="entry name" value="Acetyltransf_1"/>
    <property type="match status" value="1"/>
</dbReference>
<dbReference type="EMBL" id="BDSP01000078">
    <property type="protein sequence ID" value="GAX14305.1"/>
    <property type="molecule type" value="Genomic_DNA"/>
</dbReference>
<dbReference type="SUPFAM" id="SSF55729">
    <property type="entry name" value="Acyl-CoA N-acyltransferases (Nat)"/>
    <property type="match status" value="1"/>
</dbReference>
<name>A0A1Z5JJW9_FISSO</name>
<protein>
    <recommendedName>
        <fullName evidence="1">N-acetyltransferase domain-containing protein</fullName>
    </recommendedName>
</protein>
<feature type="domain" description="N-acetyltransferase" evidence="1">
    <location>
        <begin position="127"/>
        <end position="294"/>
    </location>
</feature>
<evidence type="ECO:0000259" key="1">
    <source>
        <dbReference type="PROSITE" id="PS51186"/>
    </source>
</evidence>
<reference evidence="2 3" key="1">
    <citation type="journal article" date="2015" name="Plant Cell">
        <title>Oil accumulation by the oleaginous diatom Fistulifera solaris as revealed by the genome and transcriptome.</title>
        <authorList>
            <person name="Tanaka T."/>
            <person name="Maeda Y."/>
            <person name="Veluchamy A."/>
            <person name="Tanaka M."/>
            <person name="Abida H."/>
            <person name="Marechal E."/>
            <person name="Bowler C."/>
            <person name="Muto M."/>
            <person name="Sunaga Y."/>
            <person name="Tanaka M."/>
            <person name="Yoshino T."/>
            <person name="Taniguchi T."/>
            <person name="Fukuda Y."/>
            <person name="Nemoto M."/>
            <person name="Matsumoto M."/>
            <person name="Wong P.S."/>
            <person name="Aburatani S."/>
            <person name="Fujibuchi W."/>
        </authorList>
    </citation>
    <scope>NUCLEOTIDE SEQUENCE [LARGE SCALE GENOMIC DNA]</scope>
    <source>
        <strain evidence="2 3">JPCC DA0580</strain>
    </source>
</reference>
<dbReference type="InParanoid" id="A0A1Z5JJW9"/>
<keyword evidence="3" id="KW-1185">Reference proteome</keyword>
<dbReference type="InterPro" id="IPR016181">
    <property type="entry name" value="Acyl_CoA_acyltransferase"/>
</dbReference>
<dbReference type="AlphaFoldDB" id="A0A1Z5JJW9"/>
<proteinExistence type="predicted"/>
<dbReference type="InterPro" id="IPR000182">
    <property type="entry name" value="GNAT_dom"/>
</dbReference>
<organism evidence="2 3">
    <name type="scientific">Fistulifera solaris</name>
    <name type="common">Oleaginous diatom</name>
    <dbReference type="NCBI Taxonomy" id="1519565"/>
    <lineage>
        <taxon>Eukaryota</taxon>
        <taxon>Sar</taxon>
        <taxon>Stramenopiles</taxon>
        <taxon>Ochrophyta</taxon>
        <taxon>Bacillariophyta</taxon>
        <taxon>Bacillariophyceae</taxon>
        <taxon>Bacillariophycidae</taxon>
        <taxon>Naviculales</taxon>
        <taxon>Naviculaceae</taxon>
        <taxon>Fistulifera</taxon>
    </lineage>
</organism>
<evidence type="ECO:0000313" key="2">
    <source>
        <dbReference type="EMBL" id="GAX14305.1"/>
    </source>
</evidence>
<dbReference type="Proteomes" id="UP000198406">
    <property type="component" value="Unassembled WGS sequence"/>
</dbReference>
<dbReference type="GO" id="GO:0016747">
    <property type="term" value="F:acyltransferase activity, transferring groups other than amino-acyl groups"/>
    <property type="evidence" value="ECO:0007669"/>
    <property type="project" value="InterPro"/>
</dbReference>
<sequence>MKKTFYSITTTIVTLQCFLMATKPFCVAWLPPEAFLLTRSHRSRLDLSSVSTDESYAIAPLVGDEPSIRKASDFFANSYWLGTPHVQVASGPVSDAVYKELLYRQFVDFSTKYGERMGSRLLDAGLIAAIDITTKKIVGLAGIEVCLLDAERRDILTPEVSEETMKAALANLGPKERRQYKNASPFQIADELLQPNLQAVCVLCNLVVSPTARGKGIAMKLCNYVKESARDAGYDGLLLKVEKNNEAACKLYLEKLNYQELFVCGDSSAVRFNLKDGTFERAEAETLILVKSVI</sequence>
<dbReference type="OrthoDB" id="249099at2759"/>
<gene>
    <name evidence="2" type="ORF">FisN_1Hh503</name>
</gene>
<accession>A0A1Z5JJW9</accession>
<comment type="caution">
    <text evidence="2">The sequence shown here is derived from an EMBL/GenBank/DDBJ whole genome shotgun (WGS) entry which is preliminary data.</text>
</comment>
<evidence type="ECO:0000313" key="3">
    <source>
        <dbReference type="Proteomes" id="UP000198406"/>
    </source>
</evidence>
<dbReference type="Gene3D" id="3.40.630.30">
    <property type="match status" value="1"/>
</dbReference>
<dbReference type="PROSITE" id="PS51186">
    <property type="entry name" value="GNAT"/>
    <property type="match status" value="1"/>
</dbReference>
<dbReference type="CDD" id="cd04301">
    <property type="entry name" value="NAT_SF"/>
    <property type="match status" value="1"/>
</dbReference>